<dbReference type="Pfam" id="PF00732">
    <property type="entry name" value="GMC_oxred_N"/>
    <property type="match status" value="1"/>
</dbReference>
<dbReference type="GO" id="GO:0044550">
    <property type="term" value="P:secondary metabolite biosynthetic process"/>
    <property type="evidence" value="ECO:0007669"/>
    <property type="project" value="TreeGrafter"/>
</dbReference>
<dbReference type="GO" id="GO:0050660">
    <property type="term" value="F:flavin adenine dinucleotide binding"/>
    <property type="evidence" value="ECO:0007669"/>
    <property type="project" value="InterPro"/>
</dbReference>
<dbReference type="InterPro" id="IPR007867">
    <property type="entry name" value="GMC_OxRtase_C"/>
</dbReference>
<proteinExistence type="inferred from homology"/>
<evidence type="ECO:0000259" key="7">
    <source>
        <dbReference type="PROSITE" id="PS00624"/>
    </source>
</evidence>
<dbReference type="InterPro" id="IPR012132">
    <property type="entry name" value="GMC_OxRdtase"/>
</dbReference>
<dbReference type="Proteomes" id="UP000701801">
    <property type="component" value="Unassembled WGS sequence"/>
</dbReference>
<dbReference type="InterPro" id="IPR000172">
    <property type="entry name" value="GMC_OxRdtase_N"/>
</dbReference>
<organism evidence="8 9">
    <name type="scientific">Hymenoscyphus albidus</name>
    <dbReference type="NCBI Taxonomy" id="595503"/>
    <lineage>
        <taxon>Eukaryota</taxon>
        <taxon>Fungi</taxon>
        <taxon>Dikarya</taxon>
        <taxon>Ascomycota</taxon>
        <taxon>Pezizomycotina</taxon>
        <taxon>Leotiomycetes</taxon>
        <taxon>Helotiales</taxon>
        <taxon>Helotiaceae</taxon>
        <taxon>Hymenoscyphus</taxon>
    </lineage>
</organism>
<protein>
    <recommendedName>
        <fullName evidence="6 7">Glucose-methanol-choline oxidoreductase N-terminal domain-containing protein</fullName>
    </recommendedName>
</protein>
<evidence type="ECO:0000256" key="1">
    <source>
        <dbReference type="ARBA" id="ARBA00010790"/>
    </source>
</evidence>
<dbReference type="Gene3D" id="3.50.50.60">
    <property type="entry name" value="FAD/NAD(P)-binding domain"/>
    <property type="match status" value="1"/>
</dbReference>
<evidence type="ECO:0000256" key="4">
    <source>
        <dbReference type="RuleBase" id="RU003968"/>
    </source>
</evidence>
<dbReference type="PROSITE" id="PS00623">
    <property type="entry name" value="GMC_OXRED_1"/>
    <property type="match status" value="1"/>
</dbReference>
<evidence type="ECO:0000313" key="9">
    <source>
        <dbReference type="Proteomes" id="UP000701801"/>
    </source>
</evidence>
<feature type="active site" description="Proton acceptor" evidence="2">
    <location>
        <position position="596"/>
    </location>
</feature>
<comment type="cofactor">
    <cofactor evidence="3">
        <name>FAD</name>
        <dbReference type="ChEBI" id="CHEBI:57692"/>
    </cofactor>
</comment>
<name>A0A9N9LN52_9HELO</name>
<dbReference type="PANTHER" id="PTHR11552:SF115">
    <property type="entry name" value="DEHYDROGENASE XPTC-RELATED"/>
    <property type="match status" value="1"/>
</dbReference>
<dbReference type="PIRSF" id="PIRSF000137">
    <property type="entry name" value="Alcohol_oxidase"/>
    <property type="match status" value="1"/>
</dbReference>
<dbReference type="Gene3D" id="3.30.560.10">
    <property type="entry name" value="Glucose Oxidase, domain 3"/>
    <property type="match status" value="1"/>
</dbReference>
<feature type="domain" description="Glucose-methanol-choline oxidoreductase N-terminal" evidence="6">
    <location>
        <begin position="128"/>
        <end position="151"/>
    </location>
</feature>
<dbReference type="InterPro" id="IPR036188">
    <property type="entry name" value="FAD/NAD-bd_sf"/>
</dbReference>
<comment type="caution">
    <text evidence="8">The sequence shown here is derived from an EMBL/GenBank/DDBJ whole genome shotgun (WGS) entry which is preliminary data.</text>
</comment>
<keyword evidence="4" id="KW-0285">Flavoprotein</keyword>
<evidence type="ECO:0000256" key="3">
    <source>
        <dbReference type="PIRSR" id="PIRSR000137-2"/>
    </source>
</evidence>
<keyword evidence="3 4" id="KW-0274">FAD</keyword>
<dbReference type="PANTHER" id="PTHR11552">
    <property type="entry name" value="GLUCOSE-METHANOL-CHOLINE GMC OXIDOREDUCTASE"/>
    <property type="match status" value="1"/>
</dbReference>
<dbReference type="EMBL" id="CAJVRM010000162">
    <property type="protein sequence ID" value="CAG8976120.1"/>
    <property type="molecule type" value="Genomic_DNA"/>
</dbReference>
<feature type="binding site" evidence="3">
    <location>
        <position position="267"/>
    </location>
    <ligand>
        <name>FAD</name>
        <dbReference type="ChEBI" id="CHEBI:57692"/>
    </ligand>
</feature>
<dbReference type="AlphaFoldDB" id="A0A9N9LN52"/>
<feature type="domain" description="Glucose-methanol-choline oxidoreductase N-terminal" evidence="7">
    <location>
        <begin position="300"/>
        <end position="314"/>
    </location>
</feature>
<keyword evidence="9" id="KW-1185">Reference proteome</keyword>
<reference evidence="8" key="1">
    <citation type="submission" date="2021-07" db="EMBL/GenBank/DDBJ databases">
        <authorList>
            <person name="Durling M."/>
        </authorList>
    </citation>
    <scope>NUCLEOTIDE SEQUENCE</scope>
</reference>
<feature type="active site" description="Proton donor" evidence="2">
    <location>
        <position position="553"/>
    </location>
</feature>
<feature type="binding site" evidence="3">
    <location>
        <position position="130"/>
    </location>
    <ligand>
        <name>FAD</name>
        <dbReference type="ChEBI" id="CHEBI:57692"/>
    </ligand>
</feature>
<keyword evidence="5" id="KW-0732">Signal</keyword>
<evidence type="ECO:0000259" key="6">
    <source>
        <dbReference type="PROSITE" id="PS00623"/>
    </source>
</evidence>
<accession>A0A9N9LN52</accession>
<dbReference type="SUPFAM" id="SSF54373">
    <property type="entry name" value="FAD-linked reductases, C-terminal domain"/>
    <property type="match status" value="1"/>
</dbReference>
<sequence>MAVLPGHPICFGGLKCLVVYLVLLLLPLQSSAYLTGSQSPVICSGNQKEYDFIIVGGGTAGLTLASRLSQKLTQNCFLIIEAGEDGRQDPGIFIPGRRGSTFGSKFDWNLTTVPQTHASNRIVNFPRGKVLGGSSALNLMAWDRGCKADYDAWEDLGNKGWNWKNMYRNMLKVENFTFSPEYGNKGVSRGGFIQTTINRIASPQQLAYSPVMQKLGLKVNRESLSGDNVGISRQPSSIRSEDYTRSYSVEYLKHARENVALKLSTRVAKVNFDKHLKTTGVTLQDGTFIAASKEVIISAGTFLSPGLLEHSGIGNKTILDQLGITPLYDLPGVGENLHDHPRVQASYILKLGFVSVDRLRFNATYAAEQLALYNARLPSEWDYTASAFIYTPWSTIFPSTQAKLLSLAKSLITKSSPPNLKKTLDLLSDPSVPQVEVIFTDSLTGTAGYPPPNSSFYGIETFTLVAGLMHPFSRGSVHISSPSITIPPLIDPNYLSSPMDLEAQTQLAKYLREIANTEPLKSVWKGEYEPGLRVQSDKDWEDYAKNATMTFSHPVSTCAMGPEKDGGVVSERLKVYGTRGLRVVDASVISLLVSGHIQTAVYGIAERAAEIILEDWE</sequence>
<feature type="signal peptide" evidence="5">
    <location>
        <begin position="1"/>
        <end position="32"/>
    </location>
</feature>
<comment type="similarity">
    <text evidence="1 4">Belongs to the GMC oxidoreductase family.</text>
</comment>
<dbReference type="PROSITE" id="PS00624">
    <property type="entry name" value="GMC_OXRED_2"/>
    <property type="match status" value="1"/>
</dbReference>
<dbReference type="GO" id="GO:0016614">
    <property type="term" value="F:oxidoreductase activity, acting on CH-OH group of donors"/>
    <property type="evidence" value="ECO:0007669"/>
    <property type="project" value="InterPro"/>
</dbReference>
<dbReference type="Pfam" id="PF05199">
    <property type="entry name" value="GMC_oxred_C"/>
    <property type="match status" value="1"/>
</dbReference>
<evidence type="ECO:0000256" key="5">
    <source>
        <dbReference type="SAM" id="SignalP"/>
    </source>
</evidence>
<feature type="chain" id="PRO_5040385762" description="Glucose-methanol-choline oxidoreductase N-terminal domain-containing protein" evidence="5">
    <location>
        <begin position="33"/>
        <end position="617"/>
    </location>
</feature>
<dbReference type="SUPFAM" id="SSF51905">
    <property type="entry name" value="FAD/NAD(P)-binding domain"/>
    <property type="match status" value="1"/>
</dbReference>
<evidence type="ECO:0000256" key="2">
    <source>
        <dbReference type="PIRSR" id="PIRSR000137-1"/>
    </source>
</evidence>
<dbReference type="OrthoDB" id="269227at2759"/>
<gene>
    <name evidence="8" type="ORF">HYALB_00002400</name>
</gene>
<evidence type="ECO:0000313" key="8">
    <source>
        <dbReference type="EMBL" id="CAG8976120.1"/>
    </source>
</evidence>